<dbReference type="EMBL" id="SRMB01000001">
    <property type="protein sequence ID" value="TGE29849.1"/>
    <property type="molecule type" value="Genomic_DNA"/>
</dbReference>
<feature type="region of interest" description="Disordered" evidence="1">
    <location>
        <begin position="1"/>
        <end position="21"/>
    </location>
</feature>
<dbReference type="OrthoDB" id="2735991at2"/>
<dbReference type="RefSeq" id="WP_135394655.1">
    <property type="nucleotide sequence ID" value="NZ_SRMB01000001.1"/>
</dbReference>
<gene>
    <name evidence="2" type="ORF">E5K02_10420</name>
</gene>
<comment type="caution">
    <text evidence="2">The sequence shown here is derived from an EMBL/GenBank/DDBJ whole genome shotgun (WGS) entry which is preliminary data.</text>
</comment>
<reference evidence="2 3" key="1">
    <citation type="submission" date="2019-04" db="EMBL/GenBank/DDBJ databases">
        <authorList>
            <person name="Feng G."/>
            <person name="Zhang J."/>
            <person name="Zhu H."/>
        </authorList>
    </citation>
    <scope>NUCLEOTIDE SEQUENCE [LARGE SCALE GENOMIC DNA]</scope>
    <source>
        <strain evidence="2 3">9PBR-1</strain>
    </source>
</reference>
<name>A0A4Z0QKR4_9BACT</name>
<proteinExistence type="predicted"/>
<dbReference type="Proteomes" id="UP000298471">
    <property type="component" value="Unassembled WGS sequence"/>
</dbReference>
<protein>
    <submittedName>
        <fullName evidence="2">Uncharacterized protein</fullName>
    </submittedName>
</protein>
<dbReference type="AlphaFoldDB" id="A0A4Z0QKR4"/>
<evidence type="ECO:0000313" key="2">
    <source>
        <dbReference type="EMBL" id="TGE29849.1"/>
    </source>
</evidence>
<sequence length="163" mass="18550">MTDNNQPTEKKKYKYPQPSKAIKSPELKEHLQNMIAVRFLLEVHELERSGRVESRSQLERDLMVPLAAISVIRAGRRKLDVVELARFKELYNADVFYILTGFRKPEISGPLKGGVRLDKFEGFEFEYRTAPSEVLAGIAEKIDKDRGVAGLGLKAHQPTPEQE</sequence>
<keyword evidence="3" id="KW-1185">Reference proteome</keyword>
<evidence type="ECO:0000313" key="3">
    <source>
        <dbReference type="Proteomes" id="UP000298471"/>
    </source>
</evidence>
<evidence type="ECO:0000256" key="1">
    <source>
        <dbReference type="SAM" id="MobiDB-lite"/>
    </source>
</evidence>
<organism evidence="2 3">
    <name type="scientific">Hymenobacter metallicola</name>
    <dbReference type="NCBI Taxonomy" id="2563114"/>
    <lineage>
        <taxon>Bacteria</taxon>
        <taxon>Pseudomonadati</taxon>
        <taxon>Bacteroidota</taxon>
        <taxon>Cytophagia</taxon>
        <taxon>Cytophagales</taxon>
        <taxon>Hymenobacteraceae</taxon>
        <taxon>Hymenobacter</taxon>
    </lineage>
</organism>
<accession>A0A4Z0QKR4</accession>